<dbReference type="InterPro" id="IPR027291">
    <property type="entry name" value="Glyco_hydro_38_N_sf"/>
</dbReference>
<dbReference type="SUPFAM" id="SSF88713">
    <property type="entry name" value="Glycoside hydrolase/deacetylase"/>
    <property type="match status" value="1"/>
</dbReference>
<name>X1V627_9ZZZZ</name>
<dbReference type="EMBL" id="BARW01021168">
    <property type="protein sequence ID" value="GAJ00110.1"/>
    <property type="molecule type" value="Genomic_DNA"/>
</dbReference>
<proteinExistence type="inferred from homology"/>
<keyword evidence="2" id="KW-0119">Carbohydrate metabolism</keyword>
<dbReference type="AlphaFoldDB" id="X1V627"/>
<organism evidence="4">
    <name type="scientific">marine sediment metagenome</name>
    <dbReference type="NCBI Taxonomy" id="412755"/>
    <lineage>
        <taxon>unclassified sequences</taxon>
        <taxon>metagenomes</taxon>
        <taxon>ecological metagenomes</taxon>
    </lineage>
</organism>
<evidence type="ECO:0000313" key="4">
    <source>
        <dbReference type="EMBL" id="GAJ00110.1"/>
    </source>
</evidence>
<comment type="similarity">
    <text evidence="1">Belongs to the glycosyl hydrolase 57 family.</text>
</comment>
<evidence type="ECO:0000259" key="3">
    <source>
        <dbReference type="Pfam" id="PF03065"/>
    </source>
</evidence>
<reference evidence="4" key="1">
    <citation type="journal article" date="2014" name="Front. Microbiol.">
        <title>High frequency of phylogenetically diverse reductive dehalogenase-homologous genes in deep subseafloor sedimentary metagenomes.</title>
        <authorList>
            <person name="Kawai M."/>
            <person name="Futagami T."/>
            <person name="Toyoda A."/>
            <person name="Takaki Y."/>
            <person name="Nishi S."/>
            <person name="Hori S."/>
            <person name="Arai W."/>
            <person name="Tsubouchi T."/>
            <person name="Morono Y."/>
            <person name="Uchiyama I."/>
            <person name="Ito T."/>
            <person name="Fujiyama A."/>
            <person name="Inagaki F."/>
            <person name="Takami H."/>
        </authorList>
    </citation>
    <scope>NUCLEOTIDE SEQUENCE</scope>
    <source>
        <strain evidence="4">Expedition CK06-06</strain>
    </source>
</reference>
<sequence>MSNISVAILWHFHQPIYSKPDDPTLPLPWVRLHCLKDYLDMLK</sequence>
<dbReference type="InterPro" id="IPR004300">
    <property type="entry name" value="Glyco_hydro_57_N"/>
</dbReference>
<feature type="domain" description="Glycoside hydrolase family 57 N-terminal" evidence="3">
    <location>
        <begin position="7"/>
        <end position="42"/>
    </location>
</feature>
<dbReference type="InterPro" id="IPR011330">
    <property type="entry name" value="Glyco_hydro/deAcase_b/a-brl"/>
</dbReference>
<dbReference type="Gene3D" id="3.20.110.10">
    <property type="entry name" value="Glycoside hydrolase 38, N terminal domain"/>
    <property type="match status" value="1"/>
</dbReference>
<protein>
    <recommendedName>
        <fullName evidence="3">Glycoside hydrolase family 57 N-terminal domain-containing protein</fullName>
    </recommendedName>
</protein>
<accession>X1V627</accession>
<dbReference type="GO" id="GO:0005975">
    <property type="term" value="P:carbohydrate metabolic process"/>
    <property type="evidence" value="ECO:0007669"/>
    <property type="project" value="InterPro"/>
</dbReference>
<gene>
    <name evidence="4" type="ORF">S12H4_35617</name>
</gene>
<evidence type="ECO:0000256" key="1">
    <source>
        <dbReference type="ARBA" id="ARBA00006821"/>
    </source>
</evidence>
<dbReference type="Pfam" id="PF03065">
    <property type="entry name" value="Glyco_hydro_57"/>
    <property type="match status" value="1"/>
</dbReference>
<evidence type="ECO:0000256" key="2">
    <source>
        <dbReference type="ARBA" id="ARBA00023277"/>
    </source>
</evidence>
<feature type="non-terminal residue" evidence="4">
    <location>
        <position position="43"/>
    </location>
</feature>
<dbReference type="GO" id="GO:0003824">
    <property type="term" value="F:catalytic activity"/>
    <property type="evidence" value="ECO:0007669"/>
    <property type="project" value="InterPro"/>
</dbReference>
<comment type="caution">
    <text evidence="4">The sequence shown here is derived from an EMBL/GenBank/DDBJ whole genome shotgun (WGS) entry which is preliminary data.</text>
</comment>